<dbReference type="InterPro" id="IPR027417">
    <property type="entry name" value="P-loop_NTPase"/>
</dbReference>
<organism evidence="9 10">
    <name type="scientific">Alkanindiges hydrocarboniclasticus</name>
    <dbReference type="NCBI Taxonomy" id="1907941"/>
    <lineage>
        <taxon>Bacteria</taxon>
        <taxon>Pseudomonadati</taxon>
        <taxon>Pseudomonadota</taxon>
        <taxon>Gammaproteobacteria</taxon>
        <taxon>Moraxellales</taxon>
        <taxon>Moraxellaceae</taxon>
        <taxon>Alkanindiges</taxon>
    </lineage>
</organism>
<evidence type="ECO:0000256" key="5">
    <source>
        <dbReference type="ARBA" id="ARBA00023014"/>
    </source>
</evidence>
<keyword evidence="1 7" id="KW-0479">Metal-binding</keyword>
<sequence length="454" mass="48890">MSWFKPFKMEFAPFAEFGNPQVDEILQAHYLPNTQHPILSLVTQRQQQNDVLGLTLKLPAGYQVNSEADFEQLHNSLASALEKVGIRELNLHFVTQKASGTQHERGKSVSSTAAQELRPEGYNSVRRAQSNLPPVIDAQEAPSNSPLTRGELPPVIDAQAQAQPIKSEAVQREDELTSKRPAPSTQSQLKAHPRIKNVIVVASGKGGVGKSTTTVNLALALQQTGAKVGVLDADIYGPSVPTMLGTAGKTPLIENEQFIPLEAYGMAVLSIGNLTGDDNTPVVWRGPKATGALMQLFNQTAWPDLDYLLIDMPPGTGDIQLTLAQRIPVTGAVIVTTPQHVALMDAQKGIELFNKVNIPVLGVVENMSTHVCSNCGHTDEIFGTGGGDKLSAAYQVPLLGRLPLNASIRHNADQGKPSVIANDAAAIHYKDIALAMLVQLAKIPSRERDSNRIF</sequence>
<comment type="function">
    <text evidence="7">Binds and transfers iron-sulfur (Fe-S) clusters to target apoproteins. Can hydrolyze ATP.</text>
</comment>
<gene>
    <name evidence="9" type="ORF">BKE30_03300</name>
</gene>
<evidence type="ECO:0000256" key="7">
    <source>
        <dbReference type="HAMAP-Rule" id="MF_02040"/>
    </source>
</evidence>
<evidence type="ECO:0000256" key="4">
    <source>
        <dbReference type="ARBA" id="ARBA00023004"/>
    </source>
</evidence>
<evidence type="ECO:0000256" key="3">
    <source>
        <dbReference type="ARBA" id="ARBA00022840"/>
    </source>
</evidence>
<dbReference type="Proteomes" id="UP000192132">
    <property type="component" value="Unassembled WGS sequence"/>
</dbReference>
<keyword evidence="3 7" id="KW-0067">ATP-binding</keyword>
<dbReference type="InterPro" id="IPR019591">
    <property type="entry name" value="Mrp/NBP35_ATP-bd"/>
</dbReference>
<dbReference type="FunFam" id="3.40.50.300:FF:000418">
    <property type="entry name" value="Iron-sulfur cluster carrier protein"/>
    <property type="match status" value="1"/>
</dbReference>
<dbReference type="GO" id="GO:0051539">
    <property type="term" value="F:4 iron, 4 sulfur cluster binding"/>
    <property type="evidence" value="ECO:0007669"/>
    <property type="project" value="TreeGrafter"/>
</dbReference>
<dbReference type="PANTHER" id="PTHR42961:SF2">
    <property type="entry name" value="IRON-SULFUR PROTEIN NUBPL"/>
    <property type="match status" value="1"/>
</dbReference>
<dbReference type="GO" id="GO:0016226">
    <property type="term" value="P:iron-sulfur cluster assembly"/>
    <property type="evidence" value="ECO:0007669"/>
    <property type="project" value="InterPro"/>
</dbReference>
<feature type="compositionally biased region" description="Basic and acidic residues" evidence="8">
    <location>
        <begin position="169"/>
        <end position="178"/>
    </location>
</feature>
<evidence type="ECO:0000313" key="9">
    <source>
        <dbReference type="EMBL" id="ONG41484.1"/>
    </source>
</evidence>
<dbReference type="GO" id="GO:0016887">
    <property type="term" value="F:ATP hydrolysis activity"/>
    <property type="evidence" value="ECO:0007669"/>
    <property type="project" value="UniProtKB-UniRule"/>
</dbReference>
<dbReference type="Gene3D" id="3.40.50.300">
    <property type="entry name" value="P-loop containing nucleotide triphosphate hydrolases"/>
    <property type="match status" value="1"/>
</dbReference>
<dbReference type="NCBIfam" id="NF008669">
    <property type="entry name" value="PRK11670.1"/>
    <property type="match status" value="1"/>
</dbReference>
<dbReference type="CDD" id="cd02037">
    <property type="entry name" value="Mrp_NBP35"/>
    <property type="match status" value="1"/>
</dbReference>
<evidence type="ECO:0000256" key="2">
    <source>
        <dbReference type="ARBA" id="ARBA00022741"/>
    </source>
</evidence>
<dbReference type="OrthoDB" id="9809679at2"/>
<dbReference type="GO" id="GO:0140663">
    <property type="term" value="F:ATP-dependent FeS chaperone activity"/>
    <property type="evidence" value="ECO:0007669"/>
    <property type="project" value="InterPro"/>
</dbReference>
<keyword evidence="10" id="KW-1185">Reference proteome</keyword>
<keyword evidence="2 7" id="KW-0547">Nucleotide-binding</keyword>
<dbReference type="GO" id="GO:0005524">
    <property type="term" value="F:ATP binding"/>
    <property type="evidence" value="ECO:0007669"/>
    <property type="project" value="UniProtKB-UniRule"/>
</dbReference>
<dbReference type="EMBL" id="MLCN01000008">
    <property type="protein sequence ID" value="ONG41484.1"/>
    <property type="molecule type" value="Genomic_DNA"/>
</dbReference>
<feature type="binding site" evidence="7">
    <location>
        <begin position="204"/>
        <end position="211"/>
    </location>
    <ligand>
        <name>ATP</name>
        <dbReference type="ChEBI" id="CHEBI:30616"/>
    </ligand>
</feature>
<keyword evidence="4 7" id="KW-0408">Iron</keyword>
<keyword evidence="7" id="KW-0378">Hydrolase</keyword>
<proteinExistence type="inferred from homology"/>
<dbReference type="SUPFAM" id="SSF52540">
    <property type="entry name" value="P-loop containing nucleoside triphosphate hydrolases"/>
    <property type="match status" value="1"/>
</dbReference>
<evidence type="ECO:0000256" key="8">
    <source>
        <dbReference type="SAM" id="MobiDB-lite"/>
    </source>
</evidence>
<dbReference type="InterPro" id="IPR000808">
    <property type="entry name" value="Mrp-like_CS"/>
</dbReference>
<comment type="caution">
    <text evidence="9">The sequence shown here is derived from an EMBL/GenBank/DDBJ whole genome shotgun (WGS) entry which is preliminary data.</text>
</comment>
<protein>
    <recommendedName>
        <fullName evidence="7">Iron-sulfur cluster carrier protein</fullName>
    </recommendedName>
</protein>
<feature type="region of interest" description="Disordered" evidence="8">
    <location>
        <begin position="161"/>
        <end position="190"/>
    </location>
</feature>
<comment type="similarity">
    <text evidence="6 7">Belongs to the Mrp/NBP35 ATP-binding proteins family.</text>
</comment>
<reference evidence="9 10" key="1">
    <citation type="submission" date="2016-10" db="EMBL/GenBank/DDBJ databases">
        <title>Draft Genome sequence of Alkanindiges sp. strain H1.</title>
        <authorList>
            <person name="Subhash Y."/>
            <person name="Lee S."/>
        </authorList>
    </citation>
    <scope>NUCLEOTIDE SEQUENCE [LARGE SCALE GENOMIC DNA]</scope>
    <source>
        <strain evidence="9 10">H1</strain>
    </source>
</reference>
<dbReference type="InterPro" id="IPR033756">
    <property type="entry name" value="YlxH/NBP35"/>
</dbReference>
<dbReference type="GO" id="GO:0005829">
    <property type="term" value="C:cytosol"/>
    <property type="evidence" value="ECO:0007669"/>
    <property type="project" value="TreeGrafter"/>
</dbReference>
<evidence type="ECO:0000256" key="1">
    <source>
        <dbReference type="ARBA" id="ARBA00022723"/>
    </source>
</evidence>
<feature type="region of interest" description="Disordered" evidence="8">
    <location>
        <begin position="97"/>
        <end position="121"/>
    </location>
</feature>
<keyword evidence="5 7" id="KW-0411">Iron-sulfur</keyword>
<dbReference type="STRING" id="1907941.BKE30_03300"/>
<evidence type="ECO:0000256" key="6">
    <source>
        <dbReference type="ARBA" id="ARBA00024036"/>
    </source>
</evidence>
<dbReference type="AlphaFoldDB" id="A0A1S8CWU0"/>
<dbReference type="PROSITE" id="PS01215">
    <property type="entry name" value="MRP"/>
    <property type="match status" value="1"/>
</dbReference>
<dbReference type="InterPro" id="IPR044304">
    <property type="entry name" value="NUBPL-like"/>
</dbReference>
<name>A0A1S8CWU0_9GAMM</name>
<dbReference type="PANTHER" id="PTHR42961">
    <property type="entry name" value="IRON-SULFUR PROTEIN NUBPL"/>
    <property type="match status" value="1"/>
</dbReference>
<evidence type="ECO:0000313" key="10">
    <source>
        <dbReference type="Proteomes" id="UP000192132"/>
    </source>
</evidence>
<dbReference type="Pfam" id="PF10609">
    <property type="entry name" value="ParA"/>
    <property type="match status" value="1"/>
</dbReference>
<accession>A0A1S8CWU0</accession>
<dbReference type="GO" id="GO:0046872">
    <property type="term" value="F:metal ion binding"/>
    <property type="evidence" value="ECO:0007669"/>
    <property type="project" value="UniProtKB-KW"/>
</dbReference>
<dbReference type="HAMAP" id="MF_02040">
    <property type="entry name" value="Mrp_NBP35"/>
    <property type="match status" value="1"/>
</dbReference>
<comment type="subunit">
    <text evidence="7">Homodimer.</text>
</comment>